<evidence type="ECO:0000313" key="2">
    <source>
        <dbReference type="EMBL" id="QUE50211.1"/>
    </source>
</evidence>
<evidence type="ECO:0000313" key="3">
    <source>
        <dbReference type="Proteomes" id="UP000676169"/>
    </source>
</evidence>
<sequence>METILRGDDVRSPRYEVAWERPRAKQWAICVFVINEGEKIRKQVRAMAEHAPLVDVIVADGGSTDGSLDGALMQEAGAKALLVKRGPGKLSAQMRMAFDYCLAEGYDGVIVIDGNGKDGLDAIPSMVELLENGFDHVQGSRFIPGGHHENTPLSRYLAVNVLHAPLISLAAGFRYTDTTNGFRAYSRRLLTDPEIGVFRPCFDRYQLHYHLAIKAAAFGYRVIETPVSRVYPATGKTPTKIKGFGGLFAVMRQLVETCTGKYDTDA</sequence>
<gene>
    <name evidence="2" type="ORF">KBB96_15205</name>
</gene>
<protein>
    <submittedName>
        <fullName evidence="2">Glycosyltransferase family 2 protein</fullName>
    </submittedName>
</protein>
<dbReference type="RefSeq" id="WP_211630320.1">
    <property type="nucleotide sequence ID" value="NZ_CP073100.1"/>
</dbReference>
<name>A0A975G7I9_9BACT</name>
<dbReference type="SUPFAM" id="SSF53448">
    <property type="entry name" value="Nucleotide-diphospho-sugar transferases"/>
    <property type="match status" value="1"/>
</dbReference>
<evidence type="ECO:0000259" key="1">
    <source>
        <dbReference type="Pfam" id="PF00535"/>
    </source>
</evidence>
<feature type="domain" description="Glycosyltransferase 2-like" evidence="1">
    <location>
        <begin position="29"/>
        <end position="190"/>
    </location>
</feature>
<dbReference type="PANTHER" id="PTHR48090">
    <property type="entry name" value="UNDECAPRENYL-PHOSPHATE 4-DEOXY-4-FORMAMIDO-L-ARABINOSE TRANSFERASE-RELATED"/>
    <property type="match status" value="1"/>
</dbReference>
<dbReference type="CDD" id="cd04179">
    <property type="entry name" value="DPM_DPG-synthase_like"/>
    <property type="match status" value="1"/>
</dbReference>
<dbReference type="Pfam" id="PF00535">
    <property type="entry name" value="Glycos_transf_2"/>
    <property type="match status" value="1"/>
</dbReference>
<reference evidence="2" key="1">
    <citation type="submission" date="2021-04" db="EMBL/GenBank/DDBJ databases">
        <title>Luteolibacter sp. 32A isolated from the skin of an Anderson's salamander (Ambystoma andersonii).</title>
        <authorList>
            <person name="Spergser J."/>
            <person name="Busse H.-J."/>
        </authorList>
    </citation>
    <scope>NUCLEOTIDE SEQUENCE</scope>
    <source>
        <strain evidence="2">32A</strain>
    </source>
</reference>
<keyword evidence="3" id="KW-1185">Reference proteome</keyword>
<dbReference type="AlphaFoldDB" id="A0A975G7I9"/>
<dbReference type="Gene3D" id="3.90.550.10">
    <property type="entry name" value="Spore Coat Polysaccharide Biosynthesis Protein SpsA, Chain A"/>
    <property type="match status" value="1"/>
</dbReference>
<dbReference type="InterPro" id="IPR050256">
    <property type="entry name" value="Glycosyltransferase_2"/>
</dbReference>
<dbReference type="EMBL" id="CP073100">
    <property type="protein sequence ID" value="QUE50211.1"/>
    <property type="molecule type" value="Genomic_DNA"/>
</dbReference>
<dbReference type="InterPro" id="IPR029044">
    <property type="entry name" value="Nucleotide-diphossugar_trans"/>
</dbReference>
<dbReference type="Proteomes" id="UP000676169">
    <property type="component" value="Chromosome"/>
</dbReference>
<proteinExistence type="predicted"/>
<accession>A0A975G7I9</accession>
<organism evidence="2 3">
    <name type="scientific">Luteolibacter ambystomatis</name>
    <dbReference type="NCBI Taxonomy" id="2824561"/>
    <lineage>
        <taxon>Bacteria</taxon>
        <taxon>Pseudomonadati</taxon>
        <taxon>Verrucomicrobiota</taxon>
        <taxon>Verrucomicrobiia</taxon>
        <taxon>Verrucomicrobiales</taxon>
        <taxon>Verrucomicrobiaceae</taxon>
        <taxon>Luteolibacter</taxon>
    </lineage>
</organism>
<dbReference type="InterPro" id="IPR001173">
    <property type="entry name" value="Glyco_trans_2-like"/>
</dbReference>
<dbReference type="KEGG" id="lamb:KBB96_15205"/>